<dbReference type="GO" id="GO:0003700">
    <property type="term" value="F:DNA-binding transcription factor activity"/>
    <property type="evidence" value="ECO:0007669"/>
    <property type="project" value="InterPro"/>
</dbReference>
<evidence type="ECO:0000259" key="4">
    <source>
        <dbReference type="PROSITE" id="PS01124"/>
    </source>
</evidence>
<dbReference type="Pfam" id="PF12833">
    <property type="entry name" value="HTH_18"/>
    <property type="match status" value="1"/>
</dbReference>
<dbReference type="InterPro" id="IPR018062">
    <property type="entry name" value="HTH_AraC-typ_CS"/>
</dbReference>
<dbReference type="SUPFAM" id="SSF51215">
    <property type="entry name" value="Regulatory protein AraC"/>
    <property type="match status" value="1"/>
</dbReference>
<dbReference type="GO" id="GO:0043565">
    <property type="term" value="F:sequence-specific DNA binding"/>
    <property type="evidence" value="ECO:0007669"/>
    <property type="project" value="InterPro"/>
</dbReference>
<dbReference type="Proteomes" id="UP000639396">
    <property type="component" value="Unassembled WGS sequence"/>
</dbReference>
<organism evidence="5 6">
    <name type="scientific">Paenibacillus oceani</name>
    <dbReference type="NCBI Taxonomy" id="2772510"/>
    <lineage>
        <taxon>Bacteria</taxon>
        <taxon>Bacillati</taxon>
        <taxon>Bacillota</taxon>
        <taxon>Bacilli</taxon>
        <taxon>Bacillales</taxon>
        <taxon>Paenibacillaceae</taxon>
        <taxon>Paenibacillus</taxon>
    </lineage>
</organism>
<dbReference type="InterPro" id="IPR009057">
    <property type="entry name" value="Homeodomain-like_sf"/>
</dbReference>
<dbReference type="PROSITE" id="PS01124">
    <property type="entry name" value="HTH_ARAC_FAMILY_2"/>
    <property type="match status" value="1"/>
</dbReference>
<dbReference type="PROSITE" id="PS00041">
    <property type="entry name" value="HTH_ARAC_FAMILY_1"/>
    <property type="match status" value="1"/>
</dbReference>
<dbReference type="InterPro" id="IPR018060">
    <property type="entry name" value="HTH_AraC"/>
</dbReference>
<sequence>MKLDRVLINQLPVSNPIVENNFRRFPIYLRNESLRYHRYKMHVQPGIEINLSLAGTAVYVVGSRIYKTSPGHILLFPGHVPHQVFVDNADKYKRVVLCIDDAMLQAMAVSPAPAHSLEWFGSVPCHHIRLSMNMFALFKQIVQLMHTELMEQRRGWEQMLMAQLTSLTVMIGRMVDEQFAAYEQSRGPCLPEDLADRCCQYIESHLHEDLSLQSVAELFHVSPEHLTRTFKREKGVAFYQYVLLQRIQESKRLMLARKDISLTDIAYTLGFASSSHFSRIFKSVTAITPREFRHRSQSGL</sequence>
<dbReference type="InterPro" id="IPR014710">
    <property type="entry name" value="RmlC-like_jellyroll"/>
</dbReference>
<evidence type="ECO:0000256" key="3">
    <source>
        <dbReference type="ARBA" id="ARBA00023163"/>
    </source>
</evidence>
<dbReference type="SMART" id="SM00342">
    <property type="entry name" value="HTH_ARAC"/>
    <property type="match status" value="1"/>
</dbReference>
<keyword evidence="3" id="KW-0804">Transcription</keyword>
<gene>
    <name evidence="5" type="ORF">IDH45_04870</name>
</gene>
<dbReference type="Pfam" id="PF02311">
    <property type="entry name" value="AraC_binding"/>
    <property type="match status" value="1"/>
</dbReference>
<dbReference type="PANTHER" id="PTHR43280">
    <property type="entry name" value="ARAC-FAMILY TRANSCRIPTIONAL REGULATOR"/>
    <property type="match status" value="1"/>
</dbReference>
<keyword evidence="6" id="KW-1185">Reference proteome</keyword>
<proteinExistence type="predicted"/>
<keyword evidence="2" id="KW-0238">DNA-binding</keyword>
<dbReference type="RefSeq" id="WP_190925225.1">
    <property type="nucleotide sequence ID" value="NZ_JACXJA010000005.1"/>
</dbReference>
<comment type="caution">
    <text evidence="5">The sequence shown here is derived from an EMBL/GenBank/DDBJ whole genome shotgun (WGS) entry which is preliminary data.</text>
</comment>
<dbReference type="PANTHER" id="PTHR43280:SF2">
    <property type="entry name" value="HTH-TYPE TRANSCRIPTIONAL REGULATOR EXSA"/>
    <property type="match status" value="1"/>
</dbReference>
<dbReference type="SUPFAM" id="SSF46689">
    <property type="entry name" value="Homeodomain-like"/>
    <property type="match status" value="2"/>
</dbReference>
<evidence type="ECO:0000313" key="6">
    <source>
        <dbReference type="Proteomes" id="UP000639396"/>
    </source>
</evidence>
<keyword evidence="1" id="KW-0805">Transcription regulation</keyword>
<name>A0A927C7T1_9BACL</name>
<dbReference type="AlphaFoldDB" id="A0A927C7T1"/>
<dbReference type="InterPro" id="IPR003313">
    <property type="entry name" value="AraC-bd"/>
</dbReference>
<protein>
    <submittedName>
        <fullName evidence="5">Helix-turn-helix transcriptional regulator</fullName>
    </submittedName>
</protein>
<dbReference type="Gene3D" id="2.60.120.10">
    <property type="entry name" value="Jelly Rolls"/>
    <property type="match status" value="1"/>
</dbReference>
<evidence type="ECO:0000256" key="1">
    <source>
        <dbReference type="ARBA" id="ARBA00023015"/>
    </source>
</evidence>
<accession>A0A927C7T1</accession>
<dbReference type="InterPro" id="IPR037923">
    <property type="entry name" value="HTH-like"/>
</dbReference>
<evidence type="ECO:0000256" key="2">
    <source>
        <dbReference type="ARBA" id="ARBA00023125"/>
    </source>
</evidence>
<evidence type="ECO:0000313" key="5">
    <source>
        <dbReference type="EMBL" id="MBD2861321.1"/>
    </source>
</evidence>
<dbReference type="EMBL" id="JACXJA010000005">
    <property type="protein sequence ID" value="MBD2861321.1"/>
    <property type="molecule type" value="Genomic_DNA"/>
</dbReference>
<dbReference type="InterPro" id="IPR020449">
    <property type="entry name" value="Tscrpt_reg_AraC-type_HTH"/>
</dbReference>
<reference evidence="5" key="1">
    <citation type="submission" date="2020-09" db="EMBL/GenBank/DDBJ databases">
        <title>A novel bacterium of genus Paenibacillus, isolated from South China Sea.</title>
        <authorList>
            <person name="Huang H."/>
            <person name="Mo K."/>
            <person name="Hu Y."/>
        </authorList>
    </citation>
    <scope>NUCLEOTIDE SEQUENCE</scope>
    <source>
        <strain evidence="5">IB182363</strain>
    </source>
</reference>
<feature type="domain" description="HTH araC/xylS-type" evidence="4">
    <location>
        <begin position="196"/>
        <end position="295"/>
    </location>
</feature>
<dbReference type="Gene3D" id="1.10.10.60">
    <property type="entry name" value="Homeodomain-like"/>
    <property type="match status" value="2"/>
</dbReference>
<dbReference type="PRINTS" id="PR00032">
    <property type="entry name" value="HTHARAC"/>
</dbReference>